<dbReference type="PROSITE" id="PS51186">
    <property type="entry name" value="GNAT"/>
    <property type="match status" value="1"/>
</dbReference>
<dbReference type="InterPro" id="IPR016181">
    <property type="entry name" value="Acyl_CoA_acyltransferase"/>
</dbReference>
<feature type="domain" description="N-acetyltransferase" evidence="1">
    <location>
        <begin position="10"/>
        <end position="178"/>
    </location>
</feature>
<dbReference type="GO" id="GO:0016747">
    <property type="term" value="F:acyltransferase activity, transferring groups other than amino-acyl groups"/>
    <property type="evidence" value="ECO:0007669"/>
    <property type="project" value="InterPro"/>
</dbReference>
<dbReference type="Gene3D" id="3.40.630.30">
    <property type="match status" value="1"/>
</dbReference>
<dbReference type="InterPro" id="IPR000182">
    <property type="entry name" value="GNAT_dom"/>
</dbReference>
<reference evidence="2" key="2">
    <citation type="submission" date="2020-09" db="EMBL/GenBank/DDBJ databases">
        <authorList>
            <person name="Sun Q."/>
            <person name="Zhou Y."/>
        </authorList>
    </citation>
    <scope>NUCLEOTIDE SEQUENCE</scope>
    <source>
        <strain evidence="2">CGMCC 1.15178</strain>
    </source>
</reference>
<reference evidence="2" key="1">
    <citation type="journal article" date="2014" name="Int. J. Syst. Evol. Microbiol.">
        <title>Complete genome sequence of Corynebacterium casei LMG S-19264T (=DSM 44701T), isolated from a smear-ripened cheese.</title>
        <authorList>
            <consortium name="US DOE Joint Genome Institute (JGI-PGF)"/>
            <person name="Walter F."/>
            <person name="Albersmeier A."/>
            <person name="Kalinowski J."/>
            <person name="Ruckert C."/>
        </authorList>
    </citation>
    <scope>NUCLEOTIDE SEQUENCE</scope>
    <source>
        <strain evidence="2">CGMCC 1.15178</strain>
    </source>
</reference>
<dbReference type="SUPFAM" id="SSF55729">
    <property type="entry name" value="Acyl-CoA N-acyltransferases (Nat)"/>
    <property type="match status" value="1"/>
</dbReference>
<dbReference type="AlphaFoldDB" id="A0A916YM97"/>
<dbReference type="Proteomes" id="UP000612456">
    <property type="component" value="Unassembled WGS sequence"/>
</dbReference>
<evidence type="ECO:0000313" key="3">
    <source>
        <dbReference type="Proteomes" id="UP000612456"/>
    </source>
</evidence>
<protein>
    <recommendedName>
        <fullName evidence="1">N-acetyltransferase domain-containing protein</fullName>
    </recommendedName>
</protein>
<proteinExistence type="predicted"/>
<evidence type="ECO:0000259" key="1">
    <source>
        <dbReference type="PROSITE" id="PS51186"/>
    </source>
</evidence>
<accession>A0A916YM97</accession>
<name>A0A916YM97_9BACL</name>
<dbReference type="EMBL" id="BMHP01000001">
    <property type="protein sequence ID" value="GGD52393.1"/>
    <property type="molecule type" value="Genomic_DNA"/>
</dbReference>
<keyword evidence="3" id="KW-1185">Reference proteome</keyword>
<sequence length="178" mass="21016">MKTMSEITSIELITADEHDKPILRNLMQYYQYDSSAYTNEDPGRFGLFDYKYLDHYWTDQGKEEEGRQAFLVKVNHMLGGFVLVNNHSILKKPGNETKTIAEFFIMRKWRRQGVGKEVAYKTFEIHKGIWEIKQEKENIGAQRFWENVINEYTAGNFKRVESVGDDWDGPVIWFDNSK</sequence>
<organism evidence="2 3">
    <name type="scientific">Paenibacillus nasutitermitis</name>
    <dbReference type="NCBI Taxonomy" id="1652958"/>
    <lineage>
        <taxon>Bacteria</taxon>
        <taxon>Bacillati</taxon>
        <taxon>Bacillota</taxon>
        <taxon>Bacilli</taxon>
        <taxon>Bacillales</taxon>
        <taxon>Paenibacillaceae</taxon>
        <taxon>Paenibacillus</taxon>
    </lineage>
</organism>
<evidence type="ECO:0000313" key="2">
    <source>
        <dbReference type="EMBL" id="GGD52393.1"/>
    </source>
</evidence>
<comment type="caution">
    <text evidence="2">The sequence shown here is derived from an EMBL/GenBank/DDBJ whole genome shotgun (WGS) entry which is preliminary data.</text>
</comment>
<gene>
    <name evidence="2" type="ORF">GCM10010911_07400</name>
</gene>